<dbReference type="GO" id="GO:0003676">
    <property type="term" value="F:nucleic acid binding"/>
    <property type="evidence" value="ECO:0007669"/>
    <property type="project" value="InterPro"/>
</dbReference>
<dbReference type="InterPro" id="IPR036397">
    <property type="entry name" value="RNaseH_sf"/>
</dbReference>
<reference evidence="2" key="1">
    <citation type="journal article" date="2023" name="G3 (Bethesda)">
        <title>Whole genome assembly and annotation of the endangered Caribbean coral Acropora cervicornis.</title>
        <authorList>
            <person name="Selwyn J.D."/>
            <person name="Vollmer S.V."/>
        </authorList>
    </citation>
    <scope>NUCLEOTIDE SEQUENCE</scope>
    <source>
        <strain evidence="2">K2</strain>
    </source>
</reference>
<dbReference type="Pfam" id="PF18701">
    <property type="entry name" value="DUF5641"/>
    <property type="match status" value="1"/>
</dbReference>
<dbReference type="SUPFAM" id="SSF53098">
    <property type="entry name" value="Ribonuclease H-like"/>
    <property type="match status" value="1"/>
</dbReference>
<feature type="domain" description="DUF5641" evidence="1">
    <location>
        <begin position="131"/>
        <end position="225"/>
    </location>
</feature>
<dbReference type="InterPro" id="IPR040676">
    <property type="entry name" value="DUF5641"/>
</dbReference>
<organism evidence="2 3">
    <name type="scientific">Acropora cervicornis</name>
    <name type="common">Staghorn coral</name>
    <dbReference type="NCBI Taxonomy" id="6130"/>
    <lineage>
        <taxon>Eukaryota</taxon>
        <taxon>Metazoa</taxon>
        <taxon>Cnidaria</taxon>
        <taxon>Anthozoa</taxon>
        <taxon>Hexacorallia</taxon>
        <taxon>Scleractinia</taxon>
        <taxon>Astrocoeniina</taxon>
        <taxon>Acroporidae</taxon>
        <taxon>Acropora</taxon>
    </lineage>
</organism>
<evidence type="ECO:0000313" key="2">
    <source>
        <dbReference type="EMBL" id="KAK2558676.1"/>
    </source>
</evidence>
<evidence type="ECO:0000259" key="1">
    <source>
        <dbReference type="Pfam" id="PF18701"/>
    </source>
</evidence>
<dbReference type="InterPro" id="IPR012337">
    <property type="entry name" value="RNaseH-like_sf"/>
</dbReference>
<dbReference type="Proteomes" id="UP001249851">
    <property type="component" value="Unassembled WGS sequence"/>
</dbReference>
<protein>
    <recommendedName>
        <fullName evidence="1">DUF5641 domain-containing protein</fullName>
    </recommendedName>
</protein>
<gene>
    <name evidence="2" type="ORF">P5673_018877</name>
</gene>
<reference evidence="2" key="2">
    <citation type="journal article" date="2023" name="Science">
        <title>Genomic signatures of disease resistance in endangered staghorn corals.</title>
        <authorList>
            <person name="Vollmer S.V."/>
            <person name="Selwyn J.D."/>
            <person name="Despard B.A."/>
            <person name="Roesel C.L."/>
        </authorList>
    </citation>
    <scope>NUCLEOTIDE SEQUENCE</scope>
    <source>
        <strain evidence="2">K2</strain>
    </source>
</reference>
<dbReference type="PANTHER" id="PTHR47331:SF2">
    <property type="match status" value="1"/>
</dbReference>
<dbReference type="AlphaFoldDB" id="A0AAD9V2F0"/>
<sequence>MSRRGVPQLCISDHGTNFVAAPKLVREKNLEIKWQFVVERGPWWAGAWEGLVGVVKGLLRRSLGQAVLSWEELVTALTEVEKVINRRPITYLWESSEPGDGVPIPLCPEQFLLPPRTDGKEEERELNVSKEFQQRRKWVSSMNDLWKKEYLHQVLGSQGEVWTTQPNPLKAKEVVLVADDREKRLNWKMGVVQKLIIGLDGRCRAAVVQVKSGLLRRPIRKLYKLEICAETDNLPRITSSPESSNLP</sequence>
<comment type="caution">
    <text evidence="2">The sequence shown here is derived from an EMBL/GenBank/DDBJ whole genome shotgun (WGS) entry which is preliminary data.</text>
</comment>
<evidence type="ECO:0000313" key="3">
    <source>
        <dbReference type="Proteomes" id="UP001249851"/>
    </source>
</evidence>
<dbReference type="PANTHER" id="PTHR47331">
    <property type="entry name" value="PHD-TYPE DOMAIN-CONTAINING PROTEIN"/>
    <property type="match status" value="1"/>
</dbReference>
<dbReference type="Gene3D" id="3.30.420.10">
    <property type="entry name" value="Ribonuclease H-like superfamily/Ribonuclease H"/>
    <property type="match status" value="1"/>
</dbReference>
<dbReference type="EMBL" id="JARQWQ010000043">
    <property type="protein sequence ID" value="KAK2558676.1"/>
    <property type="molecule type" value="Genomic_DNA"/>
</dbReference>
<name>A0AAD9V2F0_ACRCE</name>
<proteinExistence type="predicted"/>
<keyword evidence="3" id="KW-1185">Reference proteome</keyword>
<accession>A0AAD9V2F0</accession>